<evidence type="ECO:0000313" key="5">
    <source>
        <dbReference type="Proteomes" id="UP000261540"/>
    </source>
</evidence>
<dbReference type="PANTHER" id="PTHR14776:SF1">
    <property type="entry name" value="CADHERIN-LIKE AND PC-ESTERASE DOMAIN-CONTAINING PROTEIN 1"/>
    <property type="match status" value="1"/>
</dbReference>
<sequence>MVCVVSPVIGAAGEAGMVLLRLWALRRRYCPRPVLLSGVLICLVYQTLVVARSRFRTCRPDCGDKPTVAADVRLDQPLRKQPEPLESAPNQADEDVAQQNQPEWASRVVLLMGQHRASDTEVQLYQRVLQRLGYMVSMAHYAETSATLRQDDGRPGSDSWTILICLRGSEKSCLKKMNSYRLQAHQRVNMIPTLTQAFSSVGGICRFQAHNLLSGLSIPIIPSACGPLNAPLGDTDPAATEGWPPSGPTPPASQALFTTVSVYVLVTSASPLAAFLHTTGLVRPSLSAYSQAAQLHTFFLEQLGSDSYLQPLDSMKEAIAAVLLSAAMSSEDQRPAQARCELCYQLLTFTLQYGGSVRPEIVKVQAELHFDDLKDPGFDGQILKEFILEDTLNFLLPTRNRSLTSFPECIAAIIREKYGGCEGTYSNCLPYKEKLVLLQFVSQLQSPGPFDVLYPAASPALASLQAHLDQRFYGEERPQKRSHLVALLSQIRSLLYTSEILMQSKRSGVPEGPMDLTNPSQNSQPQKDYLHRPDCRHDAGKCMDPRLRQLYTDPPLVLTPPFSPEVKEYWAEVPFDVVTLKIRAEPESCRCRVRLDERRGPSKASYPVGLGSSRVSILVVDESESEPVVMTIYTLHVFRESRPSLPVFDEYVTCGFRQDCGLVVQPDLPCGLEPLSRAAAPTRPCLSGDAPGRWVVPCLSCADNRTCDWRVVSWQPDDCFYPVLDGRQLRDCMLGRKVLFIGDSTNRGMMYYFMERVNGTLEAWDKAHDTIMYHNVNDGGTLISYSYYPQFWLDRSQRPTFERALQQLIERSHPLENSPQTVLVVGGVQWLTPNHLKILQQVLKRENLHKILVMVKTIGMGFHLPVDGIHSLSLRGVQELHNLNQNILTTAKLYGYEVIDTLSVTMGRYKEFLQGKCACHFHEVGKLAFPKGPQHRDATLYRQAAETWLGPSGTLDLQEPGSRADSSYHVKGPVNQVYSEVLLSRMCGIKSRNIAAGPR</sequence>
<keyword evidence="2" id="KW-1133">Transmembrane helix</keyword>
<keyword evidence="5" id="KW-1185">Reference proteome</keyword>
<dbReference type="PANTHER" id="PTHR14776">
    <property type="entry name" value="CADHERIN-LIKE AND PC-ESTERASE DOMAIN-CONTAINING PROTEIN 1"/>
    <property type="match status" value="1"/>
</dbReference>
<keyword evidence="2" id="KW-0812">Transmembrane</keyword>
<feature type="compositionally biased region" description="Polar residues" evidence="1">
    <location>
        <begin position="517"/>
        <end position="526"/>
    </location>
</feature>
<dbReference type="OrthoDB" id="1932925at2759"/>
<evidence type="ECO:0000259" key="3">
    <source>
        <dbReference type="Pfam" id="PF12733"/>
    </source>
</evidence>
<evidence type="ECO:0000313" key="4">
    <source>
        <dbReference type="Ensembl" id="ENSPKIP00000038151.1"/>
    </source>
</evidence>
<feature type="region of interest" description="Disordered" evidence="1">
    <location>
        <begin position="507"/>
        <end position="529"/>
    </location>
</feature>
<dbReference type="Pfam" id="PF12733">
    <property type="entry name" value="Cadherin-like"/>
    <property type="match status" value="1"/>
</dbReference>
<protein>
    <submittedName>
        <fullName evidence="4">Cadherin like and PC-esterase domain containing 1</fullName>
    </submittedName>
</protein>
<evidence type="ECO:0000256" key="2">
    <source>
        <dbReference type="SAM" id="Phobius"/>
    </source>
</evidence>
<organism evidence="4 5">
    <name type="scientific">Paramormyrops kingsleyae</name>
    <dbReference type="NCBI Taxonomy" id="1676925"/>
    <lineage>
        <taxon>Eukaryota</taxon>
        <taxon>Metazoa</taxon>
        <taxon>Chordata</taxon>
        <taxon>Craniata</taxon>
        <taxon>Vertebrata</taxon>
        <taxon>Euteleostomi</taxon>
        <taxon>Actinopterygii</taxon>
        <taxon>Neopterygii</taxon>
        <taxon>Teleostei</taxon>
        <taxon>Osteoglossocephala</taxon>
        <taxon>Osteoglossomorpha</taxon>
        <taxon>Osteoglossiformes</taxon>
        <taxon>Mormyridae</taxon>
        <taxon>Paramormyrops</taxon>
    </lineage>
</organism>
<feature type="transmembrane region" description="Helical" evidence="2">
    <location>
        <begin position="34"/>
        <end position="51"/>
    </location>
</feature>
<accession>A0A3B3T786</accession>
<proteinExistence type="predicted"/>
<dbReference type="GeneTree" id="ENSGT00390000015216"/>
<evidence type="ECO:0000256" key="1">
    <source>
        <dbReference type="SAM" id="MobiDB-lite"/>
    </source>
</evidence>
<keyword evidence="2" id="KW-0472">Membrane</keyword>
<dbReference type="Ensembl" id="ENSPKIT00000019140.1">
    <property type="protein sequence ID" value="ENSPKIP00000038151.1"/>
    <property type="gene ID" value="ENSPKIG00000016047.1"/>
</dbReference>
<dbReference type="AlphaFoldDB" id="A0A3B3T786"/>
<feature type="domain" description="Cadherin-like beta-sandwich-like" evidence="3">
    <location>
        <begin position="556"/>
        <end position="640"/>
    </location>
</feature>
<reference evidence="4" key="2">
    <citation type="submission" date="2025-09" db="UniProtKB">
        <authorList>
            <consortium name="Ensembl"/>
        </authorList>
    </citation>
    <scope>IDENTIFICATION</scope>
</reference>
<name>A0A3B3T786_9TELE</name>
<dbReference type="STRING" id="1676925.ENSPKIP00000038151"/>
<dbReference type="Proteomes" id="UP000261540">
    <property type="component" value="Unplaced"/>
</dbReference>
<reference evidence="4" key="1">
    <citation type="submission" date="2025-08" db="UniProtKB">
        <authorList>
            <consortium name="Ensembl"/>
        </authorList>
    </citation>
    <scope>IDENTIFICATION</scope>
</reference>
<dbReference type="InterPro" id="IPR025883">
    <property type="entry name" value="Cadherin-like_domain"/>
</dbReference>